<dbReference type="InterPro" id="IPR009771">
    <property type="entry name" value="RIC1_C"/>
</dbReference>
<evidence type="ECO:0000256" key="2">
    <source>
        <dbReference type="ARBA" id="ARBA00023136"/>
    </source>
</evidence>
<proteinExistence type="predicted"/>
<dbReference type="PANTHER" id="PTHR22746">
    <property type="entry name" value="RAB6A-GEF COMPLEX PARTNER PROTEIN 1"/>
    <property type="match status" value="1"/>
</dbReference>
<evidence type="ECO:0000313" key="6">
    <source>
        <dbReference type="EMBL" id="KAK7586232.1"/>
    </source>
</evidence>
<dbReference type="Proteomes" id="UP001367676">
    <property type="component" value="Unassembled WGS sequence"/>
</dbReference>
<feature type="region of interest" description="Disordered" evidence="4">
    <location>
        <begin position="1317"/>
        <end position="1400"/>
    </location>
</feature>
<dbReference type="Pfam" id="PF25440">
    <property type="entry name" value="Beta-prop_RIC1_2nd"/>
    <property type="match status" value="1"/>
</dbReference>
<feature type="region of interest" description="Disordered" evidence="4">
    <location>
        <begin position="983"/>
        <end position="1018"/>
    </location>
</feature>
<keyword evidence="7" id="KW-1185">Reference proteome</keyword>
<gene>
    <name evidence="6" type="ORF">V9T40_004108</name>
</gene>
<keyword evidence="2" id="KW-0472">Membrane</keyword>
<organism evidence="6 7">
    <name type="scientific">Parthenolecanium corni</name>
    <dbReference type="NCBI Taxonomy" id="536013"/>
    <lineage>
        <taxon>Eukaryota</taxon>
        <taxon>Metazoa</taxon>
        <taxon>Ecdysozoa</taxon>
        <taxon>Arthropoda</taxon>
        <taxon>Hexapoda</taxon>
        <taxon>Insecta</taxon>
        <taxon>Pterygota</taxon>
        <taxon>Neoptera</taxon>
        <taxon>Paraneoptera</taxon>
        <taxon>Hemiptera</taxon>
        <taxon>Sternorrhyncha</taxon>
        <taxon>Coccoidea</taxon>
        <taxon>Coccidae</taxon>
        <taxon>Parthenolecanium</taxon>
    </lineage>
</organism>
<dbReference type="Pfam" id="PF07064">
    <property type="entry name" value="RIC1"/>
    <property type="match status" value="1"/>
</dbReference>
<dbReference type="InterPro" id="IPR015943">
    <property type="entry name" value="WD40/YVTN_repeat-like_dom_sf"/>
</dbReference>
<evidence type="ECO:0000256" key="4">
    <source>
        <dbReference type="SAM" id="MobiDB-lite"/>
    </source>
</evidence>
<feature type="compositionally biased region" description="Low complexity" evidence="4">
    <location>
        <begin position="1348"/>
        <end position="1369"/>
    </location>
</feature>
<sequence>MYFPIGWPKVLKLENDSSSLREICSNKDRILFAILTDSSLSIWYCKPCLPLVSSVRSEKSVNDFGTNEKIEWRPDSSMIVVSTSGGYLIFYKLGADDTVKTVYDLIDSPTPSLKRDCAELFVKENIPSVHLKPEKEVHVGGKIVTMVCIRDELMISTVHGHILRYRWDGSLNRDYCLDLRRIPFCIDKQVSKALPIFEQNKFVCNIDYSPLVGGFTVVLNDGRAAVLTASSLKFDPNEVQGIWAPNIEDATCCCTNHRYRLIVFGRKNSEAVIYTIDEQTGGLELSHTLVVSSQVYPGEVGAVQSLKWSPDGCALALSWSTGGFSVWSTFGALLMCSLGWNYGLHVDLSKYNPLRISSMEWAVEGYQLWMTNKGGLTEANSSVGDCIVQYEFLKSALTVNPCMSHQTHLFLQGADKLYVNLGSGGLTKVYQMQKPSDSSKDCVTVISTLVESKQWVIVPLPPTYLSTNWPIRYGAIDVDGKYIAVAGRFGLAHYSMITHKWKLFGNELQEKDMVVTGGLLWWRSCIIAGCFSIPDDSDQIRVYPREPRLSNTFMTTVTVSSQISLIDCLWDKLIVFCADGKLHLYHMGIVEANTSGNIVVDLECTQMIDISALCIHPACVISVTLTALKSEPRYSEQKSNNFVLNVSGRLLLVNQQDVLFQNSHVIPAPILLASCVESVWVPSKFRKEKPHLTEALWLFCGSHGMRVWLPLFPKDGDKSHTFMSKRIMLPFKLKIYPLAILFEDAILLGAENDTTLYSTNPNSVFSLPFNILERTSQVYLHQILRQLIRRNLGFHAWEVARCCENLPYFPHSLELLLHEVLEEEATSKEPIPDAQLPSVIEFIQEFPVYLKTVVQCARKTEIALWPYLFSAAGKPKDLFQECLAKGYLETASSYLIILQNLESSFVSRQYAALLLDATLEGGKWELSKDLVRFFRAIDPNDNDNRSVAPCKLNSSSQPSTVQPNEEDLSFLLGSMQVTRGRSFSTATQPKVESVGAKSVAGQSSSSGRSQVRKKSAPSFPKTEKGVEVMIPSEEFFLDVILQRHARRLLATHRLQALGYFAAHLDFRLVEWLHREREAAAKVDNFINALKHLHSEFSWPYPVLSQPLNSFLQRKLSSVSSASNNIFFEKNPSFPVMQNNDINSAIGDSGYMSCQDHIPLRSNDVHVQPHVFDVRSVISEGDESSWWAEEQEHCSTDSWNDIPSVHVLEQLSSELSSRGSNKADVQLRYLLQIFMEAGCLEWCLVVSVLLRDVLAIHRVSNAARSPDQSYDAVVRLKEGFLTLLQWSNTECIGYKPLMVVACQSQVAVLNKLLATKQRNVTPPPTASPAVRTRTLSSSFDNASQSGSHLGQFQSNSNSQLNSSDGSLLLDEANSSTVSDSKSNEDTVSLTSQKSSSSCVIS</sequence>
<name>A0AAN9Y497_9HEMI</name>
<dbReference type="SUPFAM" id="SSF50978">
    <property type="entry name" value="WD40 repeat-like"/>
    <property type="match status" value="1"/>
</dbReference>
<dbReference type="GO" id="GO:0000139">
    <property type="term" value="C:Golgi membrane"/>
    <property type="evidence" value="ECO:0007669"/>
    <property type="project" value="TreeGrafter"/>
</dbReference>
<feature type="domain" description="RIC1 C-terminal alpha solenoid region" evidence="5">
    <location>
        <begin position="781"/>
        <end position="946"/>
    </location>
</feature>
<dbReference type="InterPro" id="IPR040096">
    <property type="entry name" value="Ric1"/>
</dbReference>
<dbReference type="PANTHER" id="PTHR22746:SF10">
    <property type="entry name" value="GUANINE NUCLEOTIDE EXCHANGE FACTOR SUBUNIT RIC1"/>
    <property type="match status" value="1"/>
</dbReference>
<evidence type="ECO:0000256" key="1">
    <source>
        <dbReference type="ARBA" id="ARBA00004370"/>
    </source>
</evidence>
<reference evidence="6 7" key="1">
    <citation type="submission" date="2024-03" db="EMBL/GenBank/DDBJ databases">
        <title>Adaptation during the transition from Ophiocordyceps entomopathogen to insect associate is accompanied by gene loss and intensified selection.</title>
        <authorList>
            <person name="Ward C.M."/>
            <person name="Onetto C.A."/>
            <person name="Borneman A.R."/>
        </authorList>
    </citation>
    <scope>NUCLEOTIDE SEQUENCE [LARGE SCALE GENOMIC DNA]</scope>
    <source>
        <strain evidence="6">AWRI1</strain>
        <tissue evidence="6">Single Adult Female</tissue>
    </source>
</reference>
<feature type="compositionally biased region" description="Low complexity" evidence="4">
    <location>
        <begin position="1387"/>
        <end position="1400"/>
    </location>
</feature>
<dbReference type="GO" id="GO:0005829">
    <property type="term" value="C:cytosol"/>
    <property type="evidence" value="ECO:0007669"/>
    <property type="project" value="TreeGrafter"/>
</dbReference>
<dbReference type="GO" id="GO:0042147">
    <property type="term" value="P:retrograde transport, endosome to Golgi"/>
    <property type="evidence" value="ECO:0007669"/>
    <property type="project" value="TreeGrafter"/>
</dbReference>
<comment type="subcellular location">
    <subcellularLocation>
        <location evidence="1">Membrane</location>
    </subcellularLocation>
</comment>
<evidence type="ECO:0000259" key="5">
    <source>
        <dbReference type="Pfam" id="PF07064"/>
    </source>
</evidence>
<dbReference type="EMBL" id="JBBCAQ010000027">
    <property type="protein sequence ID" value="KAK7586232.1"/>
    <property type="molecule type" value="Genomic_DNA"/>
</dbReference>
<dbReference type="InterPro" id="IPR036322">
    <property type="entry name" value="WD40_repeat_dom_sf"/>
</dbReference>
<feature type="compositionally biased region" description="Polar residues" evidence="4">
    <location>
        <begin position="1332"/>
        <end position="1347"/>
    </location>
</feature>
<protein>
    <recommendedName>
        <fullName evidence="3">Protein RIC1 homolog</fullName>
    </recommendedName>
</protein>
<evidence type="ECO:0000256" key="3">
    <source>
        <dbReference type="ARBA" id="ARBA00029879"/>
    </source>
</evidence>
<comment type="caution">
    <text evidence="6">The sequence shown here is derived from an EMBL/GenBank/DDBJ whole genome shotgun (WGS) entry which is preliminary data.</text>
</comment>
<feature type="compositionally biased region" description="Low complexity" evidence="4">
    <location>
        <begin position="993"/>
        <end position="1009"/>
    </location>
</feature>
<dbReference type="GO" id="GO:0006886">
    <property type="term" value="P:intracellular protein transport"/>
    <property type="evidence" value="ECO:0007669"/>
    <property type="project" value="InterPro"/>
</dbReference>
<dbReference type="GO" id="GO:0034066">
    <property type="term" value="C:Ric1-Rgp1 guanyl-nucleotide exchange factor complex"/>
    <property type="evidence" value="ECO:0007669"/>
    <property type="project" value="InterPro"/>
</dbReference>
<evidence type="ECO:0000313" key="7">
    <source>
        <dbReference type="Proteomes" id="UP001367676"/>
    </source>
</evidence>
<dbReference type="Gene3D" id="2.130.10.10">
    <property type="entry name" value="YVTN repeat-like/Quinoprotein amine dehydrogenase"/>
    <property type="match status" value="1"/>
</dbReference>
<accession>A0AAN9Y497</accession>